<evidence type="ECO:0000313" key="1">
    <source>
        <dbReference type="EMBL" id="JAT64469.1"/>
    </source>
</evidence>
<dbReference type="GO" id="GO:0016787">
    <property type="term" value="F:hydrolase activity"/>
    <property type="evidence" value="ECO:0007669"/>
    <property type="project" value="UniProtKB-KW"/>
</dbReference>
<dbReference type="AlphaFoldDB" id="A0A1D1ZBX2"/>
<reference evidence="1" key="1">
    <citation type="submission" date="2015-07" db="EMBL/GenBank/DDBJ databases">
        <title>Transcriptome Assembly of Anthurium amnicola.</title>
        <authorList>
            <person name="Suzuki J."/>
        </authorList>
    </citation>
    <scope>NUCLEOTIDE SEQUENCE</scope>
</reference>
<accession>A0A1D1ZBX2</accession>
<sequence length="118" mass="13742">MYFPLVPRKGFVMGMIVEFTRLLSEQFENYGLSSWPEQSMGKGHQKLFLFYSLILSPAIYWSSLREPNDCVYNGTTLNVTLPAIGVGQSLLFQQRWKRILRSVFRSLIELKHLRSSCF</sequence>
<name>A0A1D1ZBX2_9ARAE</name>
<protein>
    <submittedName>
        <fullName evidence="1">UPF0173 metal-dependent hydrolase Tlet_1100</fullName>
    </submittedName>
</protein>
<dbReference type="EMBL" id="GDJX01003467">
    <property type="protein sequence ID" value="JAT64469.1"/>
    <property type="molecule type" value="Transcribed_RNA"/>
</dbReference>
<gene>
    <name evidence="1" type="primary">Tlet_1100_2</name>
    <name evidence="1" type="ORF">g.25771</name>
</gene>
<proteinExistence type="predicted"/>
<organism evidence="1">
    <name type="scientific">Anthurium amnicola</name>
    <dbReference type="NCBI Taxonomy" id="1678845"/>
    <lineage>
        <taxon>Eukaryota</taxon>
        <taxon>Viridiplantae</taxon>
        <taxon>Streptophyta</taxon>
        <taxon>Embryophyta</taxon>
        <taxon>Tracheophyta</taxon>
        <taxon>Spermatophyta</taxon>
        <taxon>Magnoliopsida</taxon>
        <taxon>Liliopsida</taxon>
        <taxon>Araceae</taxon>
        <taxon>Pothoideae</taxon>
        <taxon>Potheae</taxon>
        <taxon>Anthurium</taxon>
    </lineage>
</organism>
<keyword evidence="1" id="KW-0378">Hydrolase</keyword>